<dbReference type="PANTHER" id="PTHR46696:SF1">
    <property type="entry name" value="CYTOCHROME P450 YJIB-RELATED"/>
    <property type="match status" value="1"/>
</dbReference>
<keyword evidence="2" id="KW-0479">Metal-binding</keyword>
<feature type="region of interest" description="Disordered" evidence="3">
    <location>
        <begin position="1"/>
        <end position="21"/>
    </location>
</feature>
<keyword evidence="2" id="KW-0408">Iron</keyword>
<keyword evidence="2" id="KW-0560">Oxidoreductase</keyword>
<evidence type="ECO:0000256" key="1">
    <source>
        <dbReference type="ARBA" id="ARBA00010617"/>
    </source>
</evidence>
<evidence type="ECO:0000256" key="2">
    <source>
        <dbReference type="RuleBase" id="RU000461"/>
    </source>
</evidence>
<sequence length="420" mass="44947">MDQSTRDPGSPGLLDLPMPKPAECPFGPAPEFARLRAEAPVTRVACPTGVTAWLVTRYADVREVLGDSERFSSRSGQVAHLMAHADPGRPVGEGEFTRMDGADYQRFRRHIGPEVSAPKRLAALRPAVQKVIDERLDALAAAGPPADLYWDFAIPVTTAAIGGLVGVPYADRELFHKAAAAVFTGTTSQAELATALQPLYQYLFGLVQRRRAEPGDDALSRMIARGDASDEPFTDFELVAMSAVMLVAGFDNTATVLAHGVLALLGDPGQLARLRSAPELVPAAVEEMVRLLGGAAGITRQAAEDTTIGGRPVAKGDLVLVAIQAADHDPSMFPNPERLDLDRRTDGHLGFGYGTHQCFGQQTARIELALALETLLRRVPSLALAVPFEEIPFKTDTAVIGPERVPVTWDEILPAGEAAR</sequence>
<keyword evidence="2" id="KW-0349">Heme</keyword>
<name>A0ABU2S4L1_9ACTN</name>
<reference evidence="5" key="1">
    <citation type="submission" date="2023-07" db="EMBL/GenBank/DDBJ databases">
        <title>30 novel species of actinomycetes from the DSMZ collection.</title>
        <authorList>
            <person name="Nouioui I."/>
        </authorList>
    </citation>
    <scope>NUCLEOTIDE SEQUENCE [LARGE SCALE GENOMIC DNA]</scope>
    <source>
        <strain evidence="5">DSM 41886</strain>
    </source>
</reference>
<dbReference type="CDD" id="cd11030">
    <property type="entry name" value="CYP105-like"/>
    <property type="match status" value="1"/>
</dbReference>
<accession>A0ABU2S4L1</accession>
<comment type="similarity">
    <text evidence="1 2">Belongs to the cytochrome P450 family.</text>
</comment>
<dbReference type="InterPro" id="IPR017972">
    <property type="entry name" value="Cyt_P450_CS"/>
</dbReference>
<dbReference type="PANTHER" id="PTHR46696">
    <property type="entry name" value="P450, PUTATIVE (EUROFUNG)-RELATED"/>
    <property type="match status" value="1"/>
</dbReference>
<dbReference type="InterPro" id="IPR036396">
    <property type="entry name" value="Cyt_P450_sf"/>
</dbReference>
<keyword evidence="5" id="KW-1185">Reference proteome</keyword>
<dbReference type="RefSeq" id="WP_311616983.1">
    <property type="nucleotide sequence ID" value="NZ_JAVREV010000003.1"/>
</dbReference>
<gene>
    <name evidence="4" type="ORF">RM779_08110</name>
</gene>
<comment type="caution">
    <text evidence="4">The sequence shown here is derived from an EMBL/GenBank/DDBJ whole genome shotgun (WGS) entry which is preliminary data.</text>
</comment>
<dbReference type="InterPro" id="IPR002397">
    <property type="entry name" value="Cyt_P450_B"/>
</dbReference>
<dbReference type="PROSITE" id="PS00086">
    <property type="entry name" value="CYTOCHROME_P450"/>
    <property type="match status" value="1"/>
</dbReference>
<dbReference type="PRINTS" id="PR00359">
    <property type="entry name" value="BP450"/>
</dbReference>
<dbReference type="Gene3D" id="1.10.630.10">
    <property type="entry name" value="Cytochrome P450"/>
    <property type="match status" value="1"/>
</dbReference>
<evidence type="ECO:0000256" key="3">
    <source>
        <dbReference type="SAM" id="MobiDB-lite"/>
    </source>
</evidence>
<evidence type="ECO:0000313" key="5">
    <source>
        <dbReference type="Proteomes" id="UP001183615"/>
    </source>
</evidence>
<dbReference type="Pfam" id="PF00067">
    <property type="entry name" value="p450"/>
    <property type="match status" value="1"/>
</dbReference>
<organism evidence="4 5">
    <name type="scientific">Streptomyces johnsoniae</name>
    <dbReference type="NCBI Taxonomy" id="3075532"/>
    <lineage>
        <taxon>Bacteria</taxon>
        <taxon>Bacillati</taxon>
        <taxon>Actinomycetota</taxon>
        <taxon>Actinomycetes</taxon>
        <taxon>Kitasatosporales</taxon>
        <taxon>Streptomycetaceae</taxon>
        <taxon>Streptomyces</taxon>
    </lineage>
</organism>
<keyword evidence="2" id="KW-0503">Monooxygenase</keyword>
<dbReference type="Proteomes" id="UP001183615">
    <property type="component" value="Unassembled WGS sequence"/>
</dbReference>
<evidence type="ECO:0000313" key="4">
    <source>
        <dbReference type="EMBL" id="MDT0442560.1"/>
    </source>
</evidence>
<protein>
    <submittedName>
        <fullName evidence="4">Cytochrome P450</fullName>
    </submittedName>
</protein>
<dbReference type="PRINTS" id="PR00385">
    <property type="entry name" value="P450"/>
</dbReference>
<dbReference type="SUPFAM" id="SSF48264">
    <property type="entry name" value="Cytochrome P450"/>
    <property type="match status" value="1"/>
</dbReference>
<dbReference type="EMBL" id="JAVREV010000003">
    <property type="protein sequence ID" value="MDT0442560.1"/>
    <property type="molecule type" value="Genomic_DNA"/>
</dbReference>
<dbReference type="InterPro" id="IPR001128">
    <property type="entry name" value="Cyt_P450"/>
</dbReference>
<proteinExistence type="inferred from homology"/>